<accession>A0A1B7MIC0</accession>
<dbReference type="AlphaFoldDB" id="A0A1B7MIC0"/>
<organism evidence="1 2">
    <name type="scientific">Rhizopogon vinicolor AM-OR11-026</name>
    <dbReference type="NCBI Taxonomy" id="1314800"/>
    <lineage>
        <taxon>Eukaryota</taxon>
        <taxon>Fungi</taxon>
        <taxon>Dikarya</taxon>
        <taxon>Basidiomycota</taxon>
        <taxon>Agaricomycotina</taxon>
        <taxon>Agaricomycetes</taxon>
        <taxon>Agaricomycetidae</taxon>
        <taxon>Boletales</taxon>
        <taxon>Suillineae</taxon>
        <taxon>Rhizopogonaceae</taxon>
        <taxon>Rhizopogon</taxon>
    </lineage>
</organism>
<gene>
    <name evidence="1" type="ORF">K503DRAFT_619049</name>
</gene>
<dbReference type="OrthoDB" id="2690230at2759"/>
<reference evidence="1 2" key="1">
    <citation type="submission" date="2016-06" db="EMBL/GenBank/DDBJ databases">
        <title>Comparative genomics of the ectomycorrhizal sister species Rhizopogon vinicolor and Rhizopogon vesiculosus (Basidiomycota: Boletales) reveals a divergence of the mating type B locus.</title>
        <authorList>
            <consortium name="DOE Joint Genome Institute"/>
            <person name="Mujic A.B."/>
            <person name="Kuo A."/>
            <person name="Tritt A."/>
            <person name="Lipzen A."/>
            <person name="Chen C."/>
            <person name="Johnson J."/>
            <person name="Sharma A."/>
            <person name="Barry K."/>
            <person name="Grigoriev I.V."/>
            <person name="Spatafora J.W."/>
        </authorList>
    </citation>
    <scope>NUCLEOTIDE SEQUENCE [LARGE SCALE GENOMIC DNA]</scope>
    <source>
        <strain evidence="1 2">AM-OR11-026</strain>
    </source>
</reference>
<proteinExistence type="predicted"/>
<keyword evidence="2" id="KW-1185">Reference proteome</keyword>
<sequence>MCYISLKIIVFGYLGSHVSAWPEFRQLHGLFGTPSANPLPYIRLVHRRTRSAAYTRSTANTAGNPRRRALPRLPLGQGEDGMVVMDRLSAYETGLLADLSGDVGVSLWEWDGLFERCDRCGRYFVARVLRIHIPHYRG</sequence>
<dbReference type="InParanoid" id="A0A1B7MIC0"/>
<dbReference type="EMBL" id="KV449039">
    <property type="protein sequence ID" value="OAX32345.1"/>
    <property type="molecule type" value="Genomic_DNA"/>
</dbReference>
<evidence type="ECO:0000313" key="1">
    <source>
        <dbReference type="EMBL" id="OAX32345.1"/>
    </source>
</evidence>
<name>A0A1B7MIC0_9AGAM</name>
<dbReference type="Proteomes" id="UP000092154">
    <property type="component" value="Unassembled WGS sequence"/>
</dbReference>
<evidence type="ECO:0000313" key="2">
    <source>
        <dbReference type="Proteomes" id="UP000092154"/>
    </source>
</evidence>
<protein>
    <submittedName>
        <fullName evidence="1">Uncharacterized protein</fullName>
    </submittedName>
</protein>